<evidence type="ECO:0000313" key="2">
    <source>
        <dbReference type="Proteomes" id="UP000676565"/>
    </source>
</evidence>
<evidence type="ECO:0000313" key="1">
    <source>
        <dbReference type="EMBL" id="MBP3959866.1"/>
    </source>
</evidence>
<organism evidence="1 2">
    <name type="scientific">Gemmata palustris</name>
    <dbReference type="NCBI Taxonomy" id="2822762"/>
    <lineage>
        <taxon>Bacteria</taxon>
        <taxon>Pseudomonadati</taxon>
        <taxon>Planctomycetota</taxon>
        <taxon>Planctomycetia</taxon>
        <taxon>Gemmatales</taxon>
        <taxon>Gemmataceae</taxon>
        <taxon>Gemmata</taxon>
    </lineage>
</organism>
<protein>
    <recommendedName>
        <fullName evidence="3">PLAT domain-containing protein</fullName>
    </recommendedName>
</protein>
<gene>
    <name evidence="1" type="ORF">J8F10_31850</name>
</gene>
<dbReference type="Proteomes" id="UP000676565">
    <property type="component" value="Unassembled WGS sequence"/>
</dbReference>
<comment type="caution">
    <text evidence="1">The sequence shown here is derived from an EMBL/GenBank/DDBJ whole genome shotgun (WGS) entry which is preliminary data.</text>
</comment>
<keyword evidence="2" id="KW-1185">Reference proteome</keyword>
<reference evidence="1 2" key="1">
    <citation type="submission" date="2021-04" db="EMBL/GenBank/DDBJ databases">
        <authorList>
            <person name="Ivanova A."/>
        </authorList>
    </citation>
    <scope>NUCLEOTIDE SEQUENCE [LARGE SCALE GENOMIC DNA]</scope>
    <source>
        <strain evidence="1 2">G18</strain>
    </source>
</reference>
<name>A0ABS5C1J7_9BACT</name>
<dbReference type="RefSeq" id="WP_210660713.1">
    <property type="nucleotide sequence ID" value="NZ_JAGKQQ010000001.1"/>
</dbReference>
<sequence length="106" mass="12225">MPEVTIRVSRYIGDGIEEPHYYYRSVGLRAKGVYQERDTEEITVQVPESAKCHRNEGEDDKWEITLLENGPWIGERFLLTAQNLFHVAATTRHDCKILRSVLLPPA</sequence>
<accession>A0ABS5C1J7</accession>
<dbReference type="EMBL" id="JAGKQQ010000001">
    <property type="protein sequence ID" value="MBP3959866.1"/>
    <property type="molecule type" value="Genomic_DNA"/>
</dbReference>
<proteinExistence type="predicted"/>
<evidence type="ECO:0008006" key="3">
    <source>
        <dbReference type="Google" id="ProtNLM"/>
    </source>
</evidence>